<dbReference type="PANTHER" id="PTHR43214">
    <property type="entry name" value="TWO-COMPONENT RESPONSE REGULATOR"/>
    <property type="match status" value="1"/>
</dbReference>
<reference evidence="8 9" key="1">
    <citation type="submission" date="2022-03" db="EMBL/GenBank/DDBJ databases">
        <authorList>
            <person name="Koch H."/>
        </authorList>
    </citation>
    <scope>NUCLEOTIDE SEQUENCE [LARGE SCALE GENOMIC DNA]</scope>
    <source>
        <strain evidence="8 9">G1</strain>
    </source>
</reference>
<keyword evidence="2" id="KW-0805">Transcription regulation</keyword>
<organism evidence="8 9">
    <name type="scientific">Trichlorobacter ammonificans</name>
    <dbReference type="NCBI Taxonomy" id="2916410"/>
    <lineage>
        <taxon>Bacteria</taxon>
        <taxon>Pseudomonadati</taxon>
        <taxon>Thermodesulfobacteriota</taxon>
        <taxon>Desulfuromonadia</taxon>
        <taxon>Geobacterales</taxon>
        <taxon>Geobacteraceae</taxon>
        <taxon>Trichlorobacter</taxon>
    </lineage>
</organism>
<evidence type="ECO:0000256" key="1">
    <source>
        <dbReference type="ARBA" id="ARBA00022553"/>
    </source>
</evidence>
<feature type="domain" description="Response regulatory" evidence="7">
    <location>
        <begin position="6"/>
        <end position="122"/>
    </location>
</feature>
<proteinExistence type="predicted"/>
<evidence type="ECO:0000256" key="3">
    <source>
        <dbReference type="ARBA" id="ARBA00023125"/>
    </source>
</evidence>
<evidence type="ECO:0000256" key="2">
    <source>
        <dbReference type="ARBA" id="ARBA00023015"/>
    </source>
</evidence>
<evidence type="ECO:0000259" key="6">
    <source>
        <dbReference type="PROSITE" id="PS50043"/>
    </source>
</evidence>
<dbReference type="SUPFAM" id="SSF52172">
    <property type="entry name" value="CheY-like"/>
    <property type="match status" value="1"/>
</dbReference>
<dbReference type="SUPFAM" id="SSF46894">
    <property type="entry name" value="C-terminal effector domain of the bipartite response regulators"/>
    <property type="match status" value="1"/>
</dbReference>
<dbReference type="CDD" id="cd17535">
    <property type="entry name" value="REC_NarL-like"/>
    <property type="match status" value="1"/>
</dbReference>
<sequence>MDTTITVILVEDHTIFRTGLKVILADEPAISIVAETGRGGESLELARRHRPDVVIMDISLPDLDGIEAVRRILAELPETRVLMLSMHNEPEIVCAALSAGALGYLLKDCASDELLEGIRTVMRDELFISRHIAGAVVRNLMGLTVDPADQTALPTLSPRETQVLKMLAQGSNNKEIAWHLGISVKTVETHRAQVTRKLNLHSIADLTRYAIRSGLISPE</sequence>
<dbReference type="PANTHER" id="PTHR43214:SF41">
    <property type="entry name" value="NITRATE_NITRITE RESPONSE REGULATOR PROTEIN NARP"/>
    <property type="match status" value="1"/>
</dbReference>
<protein>
    <submittedName>
        <fullName evidence="8">LuxR family two component transcriptional regulator</fullName>
    </submittedName>
</protein>
<evidence type="ECO:0000313" key="9">
    <source>
        <dbReference type="Proteomes" id="UP001295463"/>
    </source>
</evidence>
<keyword evidence="3" id="KW-0238">DNA-binding</keyword>
<evidence type="ECO:0000259" key="7">
    <source>
        <dbReference type="PROSITE" id="PS50110"/>
    </source>
</evidence>
<evidence type="ECO:0000256" key="4">
    <source>
        <dbReference type="ARBA" id="ARBA00023163"/>
    </source>
</evidence>
<evidence type="ECO:0000256" key="5">
    <source>
        <dbReference type="PROSITE-ProRule" id="PRU00169"/>
    </source>
</evidence>
<dbReference type="SMART" id="SM00421">
    <property type="entry name" value="HTH_LUXR"/>
    <property type="match status" value="1"/>
</dbReference>
<dbReference type="InterPro" id="IPR016032">
    <property type="entry name" value="Sig_transdc_resp-reg_C-effctor"/>
</dbReference>
<dbReference type="InterPro" id="IPR011006">
    <property type="entry name" value="CheY-like_superfamily"/>
</dbReference>
<dbReference type="InterPro" id="IPR001789">
    <property type="entry name" value="Sig_transdc_resp-reg_receiver"/>
</dbReference>
<feature type="domain" description="HTH luxR-type" evidence="6">
    <location>
        <begin position="149"/>
        <end position="214"/>
    </location>
</feature>
<dbReference type="CDD" id="cd06170">
    <property type="entry name" value="LuxR_C_like"/>
    <property type="match status" value="1"/>
</dbReference>
<keyword evidence="9" id="KW-1185">Reference proteome</keyword>
<keyword evidence="4" id="KW-0804">Transcription</keyword>
<feature type="modified residue" description="4-aspartylphosphate" evidence="5">
    <location>
        <position position="57"/>
    </location>
</feature>
<keyword evidence="1 5" id="KW-0597">Phosphoprotein</keyword>
<dbReference type="EMBL" id="OW150024">
    <property type="protein sequence ID" value="CAH2031289.1"/>
    <property type="molecule type" value="Genomic_DNA"/>
</dbReference>
<dbReference type="Pfam" id="PF00072">
    <property type="entry name" value="Response_reg"/>
    <property type="match status" value="1"/>
</dbReference>
<name>A0ABM9D7U3_9BACT</name>
<dbReference type="InterPro" id="IPR000792">
    <property type="entry name" value="Tscrpt_reg_LuxR_C"/>
</dbReference>
<dbReference type="PROSITE" id="PS50043">
    <property type="entry name" value="HTH_LUXR_2"/>
    <property type="match status" value="1"/>
</dbReference>
<gene>
    <name evidence="8" type="ORF">GEAMG1_1459</name>
</gene>
<accession>A0ABM9D7U3</accession>
<dbReference type="PRINTS" id="PR00038">
    <property type="entry name" value="HTHLUXR"/>
</dbReference>
<dbReference type="InterPro" id="IPR039420">
    <property type="entry name" value="WalR-like"/>
</dbReference>
<evidence type="ECO:0000313" key="8">
    <source>
        <dbReference type="EMBL" id="CAH2031289.1"/>
    </source>
</evidence>
<dbReference type="PROSITE" id="PS50110">
    <property type="entry name" value="RESPONSE_REGULATORY"/>
    <property type="match status" value="1"/>
</dbReference>
<dbReference type="Proteomes" id="UP001295463">
    <property type="component" value="Chromosome"/>
</dbReference>
<dbReference type="InterPro" id="IPR058245">
    <property type="entry name" value="NreC/VraR/RcsB-like_REC"/>
</dbReference>
<dbReference type="Gene3D" id="3.40.50.2300">
    <property type="match status" value="1"/>
</dbReference>
<dbReference type="RefSeq" id="WP_305732123.1">
    <property type="nucleotide sequence ID" value="NZ_OW150024.1"/>
</dbReference>
<dbReference type="Pfam" id="PF00196">
    <property type="entry name" value="GerE"/>
    <property type="match status" value="1"/>
</dbReference>
<dbReference type="SMART" id="SM00448">
    <property type="entry name" value="REC"/>
    <property type="match status" value="1"/>
</dbReference>